<gene>
    <name evidence="2" type="ORF">CSSPJE1EN1_LOCUS28358</name>
</gene>
<dbReference type="Pfam" id="PF12215">
    <property type="entry name" value="Glyco_hydr_116N"/>
    <property type="match status" value="1"/>
</dbReference>
<evidence type="ECO:0000259" key="1">
    <source>
        <dbReference type="Pfam" id="PF12215"/>
    </source>
</evidence>
<protein>
    <recommendedName>
        <fullName evidence="1">Glycosyl-hydrolase family 116 N-terminal domain-containing protein</fullName>
    </recommendedName>
</protein>
<name>A0ABP0VEV0_9BRYO</name>
<sequence length="173" mass="19101">MAKIGYRSGGGGFFDTQRQRSLRVHTPQQQQGVPVHFLKPRKEKEALSFSFTIFEEVSVADVYAVVCVVRTIAASVSSAKVHKLAQVFIICHNKGGGEKKFLLVLAPGCPWELEGVEDDDRQGISSWDWNLVGENTPYQALFPLAWTIYGGEPDPDMISTLKAASPGVFFLIQ</sequence>
<dbReference type="PANTHER" id="PTHR12654:SF0">
    <property type="entry name" value="NON-LYSOSOMAL GLUCOSYLCERAMIDASE"/>
    <property type="match status" value="1"/>
</dbReference>
<dbReference type="Proteomes" id="UP001497444">
    <property type="component" value="Unassembled WGS sequence"/>
</dbReference>
<evidence type="ECO:0000313" key="3">
    <source>
        <dbReference type="Proteomes" id="UP001497444"/>
    </source>
</evidence>
<dbReference type="EMBL" id="CAXAQS010000747">
    <property type="protein sequence ID" value="CAK9252980.1"/>
    <property type="molecule type" value="Genomic_DNA"/>
</dbReference>
<dbReference type="PANTHER" id="PTHR12654">
    <property type="entry name" value="BILE ACID BETA-GLUCOSIDASE-RELATED"/>
    <property type="match status" value="1"/>
</dbReference>
<evidence type="ECO:0000313" key="2">
    <source>
        <dbReference type="EMBL" id="CAK9252980.1"/>
    </source>
</evidence>
<proteinExistence type="predicted"/>
<reference evidence="2" key="1">
    <citation type="submission" date="2024-02" db="EMBL/GenBank/DDBJ databases">
        <authorList>
            <consortium name="ELIXIR-Norway"/>
            <consortium name="Elixir Norway"/>
        </authorList>
    </citation>
    <scope>NUCLEOTIDE SEQUENCE</scope>
</reference>
<dbReference type="InterPro" id="IPR024462">
    <property type="entry name" value="GH116_N"/>
</dbReference>
<accession>A0ABP0VEV0</accession>
<feature type="domain" description="Glycosyl-hydrolase family 116 N-terminal" evidence="1">
    <location>
        <begin position="84"/>
        <end position="166"/>
    </location>
</feature>
<organism evidence="2 3">
    <name type="scientific">Sphagnum jensenii</name>
    <dbReference type="NCBI Taxonomy" id="128206"/>
    <lineage>
        <taxon>Eukaryota</taxon>
        <taxon>Viridiplantae</taxon>
        <taxon>Streptophyta</taxon>
        <taxon>Embryophyta</taxon>
        <taxon>Bryophyta</taxon>
        <taxon>Sphagnophytina</taxon>
        <taxon>Sphagnopsida</taxon>
        <taxon>Sphagnales</taxon>
        <taxon>Sphagnaceae</taxon>
        <taxon>Sphagnum</taxon>
    </lineage>
</organism>
<comment type="caution">
    <text evidence="2">The sequence shown here is derived from an EMBL/GenBank/DDBJ whole genome shotgun (WGS) entry which is preliminary data.</text>
</comment>
<keyword evidence="3" id="KW-1185">Reference proteome</keyword>
<dbReference type="InterPro" id="IPR052566">
    <property type="entry name" value="Non-lysos_glucosylceramidase"/>
</dbReference>